<reference evidence="2 3" key="1">
    <citation type="submission" date="2024-04" db="EMBL/GenBank/DDBJ databases">
        <title>genome sequences of Mucor flavus KT1a and Helicostylum pulchrum KT1b strains isolation_sourced from the surface of a dry-aged beef.</title>
        <authorList>
            <person name="Toyotome T."/>
            <person name="Hosono M."/>
            <person name="Torimaru M."/>
            <person name="Fukuda K."/>
            <person name="Mikami N."/>
        </authorList>
    </citation>
    <scope>NUCLEOTIDE SEQUENCE [LARGE SCALE GENOMIC DNA]</scope>
    <source>
        <strain evidence="2 3">KT1b</strain>
    </source>
</reference>
<feature type="compositionally biased region" description="Basic and acidic residues" evidence="1">
    <location>
        <begin position="80"/>
        <end position="95"/>
    </location>
</feature>
<protein>
    <submittedName>
        <fullName evidence="2">Uncharacterized protein</fullName>
    </submittedName>
</protein>
<accession>A0ABP9XQP4</accession>
<dbReference type="Proteomes" id="UP001476247">
    <property type="component" value="Unassembled WGS sequence"/>
</dbReference>
<sequence length="108" mass="12190">MESKMKRRDNSGSKFGKQYSDYWTKRDVAKSRNHIENMKRHTRESIVRNTTRLMKAMASDIAGPSEEVVLKDEADTDISEGDKSDGDNESDAVKLDDTIDICKKAGFG</sequence>
<evidence type="ECO:0000313" key="3">
    <source>
        <dbReference type="Proteomes" id="UP001476247"/>
    </source>
</evidence>
<feature type="region of interest" description="Disordered" evidence="1">
    <location>
        <begin position="59"/>
        <end position="95"/>
    </location>
</feature>
<comment type="caution">
    <text evidence="2">The sequence shown here is derived from an EMBL/GenBank/DDBJ whole genome shotgun (WGS) entry which is preliminary data.</text>
</comment>
<evidence type="ECO:0000313" key="2">
    <source>
        <dbReference type="EMBL" id="GAA5797099.1"/>
    </source>
</evidence>
<dbReference type="EMBL" id="BAABUJ010000007">
    <property type="protein sequence ID" value="GAA5797099.1"/>
    <property type="molecule type" value="Genomic_DNA"/>
</dbReference>
<organism evidence="2 3">
    <name type="scientific">Helicostylum pulchrum</name>
    <dbReference type="NCBI Taxonomy" id="562976"/>
    <lineage>
        <taxon>Eukaryota</taxon>
        <taxon>Fungi</taxon>
        <taxon>Fungi incertae sedis</taxon>
        <taxon>Mucoromycota</taxon>
        <taxon>Mucoromycotina</taxon>
        <taxon>Mucoromycetes</taxon>
        <taxon>Mucorales</taxon>
        <taxon>Mucorineae</taxon>
        <taxon>Mucoraceae</taxon>
        <taxon>Helicostylum</taxon>
    </lineage>
</organism>
<proteinExistence type="predicted"/>
<gene>
    <name evidence="2" type="ORF">HPULCUR_002478</name>
</gene>
<evidence type="ECO:0000256" key="1">
    <source>
        <dbReference type="SAM" id="MobiDB-lite"/>
    </source>
</evidence>
<keyword evidence="3" id="KW-1185">Reference proteome</keyword>
<name>A0ABP9XQP4_9FUNG</name>